<dbReference type="Proteomes" id="UP000722989">
    <property type="component" value="Unassembled WGS sequence"/>
</dbReference>
<dbReference type="Pfam" id="PF18844">
    <property type="entry name" value="baeRF_family2"/>
    <property type="match status" value="1"/>
</dbReference>
<evidence type="ECO:0000313" key="2">
    <source>
        <dbReference type="Proteomes" id="UP000722989"/>
    </source>
</evidence>
<evidence type="ECO:0000313" key="1">
    <source>
        <dbReference type="EMBL" id="NJC71756.1"/>
    </source>
</evidence>
<gene>
    <name evidence="1" type="ORF">HC031_18815</name>
</gene>
<reference evidence="1 2" key="1">
    <citation type="submission" date="2020-03" db="EMBL/GenBank/DDBJ databases">
        <title>WGS of the type strain of Planosporangium spp.</title>
        <authorList>
            <person name="Thawai C."/>
        </authorList>
    </citation>
    <scope>NUCLEOTIDE SEQUENCE [LARGE SCALE GENOMIC DNA]</scope>
    <source>
        <strain evidence="1 2">TBRC 5610</strain>
    </source>
</reference>
<organism evidence="1 2">
    <name type="scientific">Planosporangium thailandense</name>
    <dbReference type="NCBI Taxonomy" id="765197"/>
    <lineage>
        <taxon>Bacteria</taxon>
        <taxon>Bacillati</taxon>
        <taxon>Actinomycetota</taxon>
        <taxon>Actinomycetes</taxon>
        <taxon>Micromonosporales</taxon>
        <taxon>Micromonosporaceae</taxon>
        <taxon>Planosporangium</taxon>
    </lineage>
</organism>
<dbReference type="InterPro" id="IPR040701">
    <property type="entry name" value="Bact_RF_family2"/>
</dbReference>
<sequence>MHLSMLRPLAERPGPWASVLLDASHESENATKAIELRWRAAREELSDQGADTATLDALENVVLNHDPVPGQYWLAAFASHGEVALSVPILATPLDHVATFGPLPHAMPMISGYGEQVAWLRIVVNRVGADFEGATVGGVARRGQINGHNLYPLHRAKAGGWSYSHHWRATQMTWQRNAQEIAEAVAQMASDMAAEAIIVAGEAQARRLLIGQLPEWWQKRYIETDVGVRAPGADPDPLDDVTLQAVAALAAQHVSEVIDAFKTQRGRDAAAGVGLAATVSALQRAQVDTVLLVNDLSSTAKLWVGETPSEIAMTAEELREMGTQNPIQVRADAALLRALAATDADLVLVSPDEVDLDSGVGALLRYADASTRRR</sequence>
<proteinExistence type="predicted"/>
<keyword evidence="2" id="KW-1185">Reference proteome</keyword>
<dbReference type="RefSeq" id="WP_167926653.1">
    <property type="nucleotide sequence ID" value="NZ_JAATVY010000013.1"/>
</dbReference>
<accession>A0ABX0Y0Z5</accession>
<name>A0ABX0Y0Z5_9ACTN</name>
<comment type="caution">
    <text evidence="1">The sequence shown here is derived from an EMBL/GenBank/DDBJ whole genome shotgun (WGS) entry which is preliminary data.</text>
</comment>
<protein>
    <submittedName>
        <fullName evidence="1">Peptide chain release factor 1</fullName>
    </submittedName>
</protein>
<dbReference type="EMBL" id="JAATVY010000013">
    <property type="protein sequence ID" value="NJC71756.1"/>
    <property type="molecule type" value="Genomic_DNA"/>
</dbReference>